<dbReference type="RefSeq" id="XP_056509054.1">
    <property type="nucleotide sequence ID" value="XM_056658761.1"/>
</dbReference>
<dbReference type="InterPro" id="IPR003754">
    <property type="entry name" value="4pyrrol_synth_uPrphyn_synth"/>
</dbReference>
<dbReference type="FunFam" id="3.40.50.10090:FF:000011">
    <property type="entry name" value="Uroporphyrinogen-III synthase (UroS), putative"/>
    <property type="match status" value="1"/>
</dbReference>
<dbReference type="PANTHER" id="PTHR12390:SF0">
    <property type="entry name" value="UROPORPHYRINOGEN-III SYNTHASE"/>
    <property type="match status" value="1"/>
</dbReference>
<dbReference type="OrthoDB" id="5595751at2759"/>
<organism evidence="3 4">
    <name type="scientific">Penicillium alfredii</name>
    <dbReference type="NCBI Taxonomy" id="1506179"/>
    <lineage>
        <taxon>Eukaryota</taxon>
        <taxon>Fungi</taxon>
        <taxon>Dikarya</taxon>
        <taxon>Ascomycota</taxon>
        <taxon>Pezizomycotina</taxon>
        <taxon>Eurotiomycetes</taxon>
        <taxon>Eurotiomycetidae</taxon>
        <taxon>Eurotiales</taxon>
        <taxon>Aspergillaceae</taxon>
        <taxon>Penicillium</taxon>
    </lineage>
</organism>
<name>A0A9W9ES87_9EURO</name>
<reference evidence="3" key="1">
    <citation type="submission" date="2022-11" db="EMBL/GenBank/DDBJ databases">
        <authorList>
            <person name="Petersen C."/>
        </authorList>
    </citation>
    <scope>NUCLEOTIDE SEQUENCE</scope>
    <source>
        <strain evidence="3">IBT 34128</strain>
    </source>
</reference>
<feature type="compositionally biased region" description="Polar residues" evidence="1">
    <location>
        <begin position="65"/>
        <end position="77"/>
    </location>
</feature>
<reference evidence="3" key="2">
    <citation type="journal article" date="2023" name="IMA Fungus">
        <title>Comparative genomic study of the Penicillium genus elucidates a diverse pangenome and 15 lateral gene transfer events.</title>
        <authorList>
            <person name="Petersen C."/>
            <person name="Sorensen T."/>
            <person name="Nielsen M.R."/>
            <person name="Sondergaard T.E."/>
            <person name="Sorensen J.L."/>
            <person name="Fitzpatrick D.A."/>
            <person name="Frisvad J.C."/>
            <person name="Nielsen K.L."/>
        </authorList>
    </citation>
    <scope>NUCLEOTIDE SEQUENCE</scope>
    <source>
        <strain evidence="3">IBT 34128</strain>
    </source>
</reference>
<dbReference type="CDD" id="cd06578">
    <property type="entry name" value="HemD"/>
    <property type="match status" value="1"/>
</dbReference>
<dbReference type="GO" id="GO:0006780">
    <property type="term" value="P:uroporphyrinogen III biosynthetic process"/>
    <property type="evidence" value="ECO:0007669"/>
    <property type="project" value="InterPro"/>
</dbReference>
<gene>
    <name evidence="3" type="ORF">NUU61_008236</name>
</gene>
<accession>A0A9W9ES87</accession>
<dbReference type="Pfam" id="PF02602">
    <property type="entry name" value="HEM4"/>
    <property type="match status" value="1"/>
</dbReference>
<dbReference type="InterPro" id="IPR036108">
    <property type="entry name" value="4pyrrol_syn_uPrphyn_synt_sf"/>
</dbReference>
<evidence type="ECO:0000259" key="2">
    <source>
        <dbReference type="Pfam" id="PF02602"/>
    </source>
</evidence>
<dbReference type="GO" id="GO:0005829">
    <property type="term" value="C:cytosol"/>
    <property type="evidence" value="ECO:0007669"/>
    <property type="project" value="TreeGrafter"/>
</dbReference>
<dbReference type="GeneID" id="81397930"/>
<keyword evidence="4" id="KW-1185">Reference proteome</keyword>
<dbReference type="AlphaFoldDB" id="A0A9W9ES87"/>
<evidence type="ECO:0000313" key="3">
    <source>
        <dbReference type="EMBL" id="KAJ5086929.1"/>
    </source>
</evidence>
<dbReference type="Gene3D" id="3.40.50.10090">
    <property type="match status" value="2"/>
</dbReference>
<dbReference type="GO" id="GO:0004852">
    <property type="term" value="F:uroporphyrinogen-III synthase activity"/>
    <property type="evidence" value="ECO:0007669"/>
    <property type="project" value="InterPro"/>
</dbReference>
<feature type="region of interest" description="Disordered" evidence="1">
    <location>
        <begin position="57"/>
        <end position="77"/>
    </location>
</feature>
<dbReference type="PANTHER" id="PTHR12390">
    <property type="entry name" value="UROPORPHYRINOGEN III SYNTHASE"/>
    <property type="match status" value="1"/>
</dbReference>
<proteinExistence type="predicted"/>
<dbReference type="InterPro" id="IPR039793">
    <property type="entry name" value="UROS/Hem4"/>
</dbReference>
<feature type="domain" description="Tetrapyrrole biosynthesis uroporphyrinogen III synthase" evidence="2">
    <location>
        <begin position="79"/>
        <end position="321"/>
    </location>
</feature>
<evidence type="ECO:0000313" key="4">
    <source>
        <dbReference type="Proteomes" id="UP001141434"/>
    </source>
</evidence>
<sequence>MSTPILLLKTKSTSHDGYDDFFSARNYTPSFIPVLEHRFHTVNLARVRGLFASGAFGKSSDQDQTDGNPNGSSNGTANVRSYGGLIFTSQRAVEGLAQMLEAEGLPPRTRSLPLILYTVGPATARALGTVRDAHFPHASIHGADAGNGENLAHMILDHYNARFGTSAAGPDNANTNTSSSSSSKPALLFLVGEQRRDIIPKTLMAPSLSTQERVDVEELVVYETGVVESFERDFQIAVSAAKDSAAPIVWVVVFSPTGCDAMLKVLELGSFGNANAGAGTGTGAGKRRVFVATIGPTTRDHLRNKYGFEADVCAQAPSPEGVGEGIEAFVKGLETDY</sequence>
<dbReference type="SUPFAM" id="SSF69618">
    <property type="entry name" value="HemD-like"/>
    <property type="match status" value="1"/>
</dbReference>
<comment type="caution">
    <text evidence="3">The sequence shown here is derived from an EMBL/GenBank/DDBJ whole genome shotgun (WGS) entry which is preliminary data.</text>
</comment>
<dbReference type="Proteomes" id="UP001141434">
    <property type="component" value="Unassembled WGS sequence"/>
</dbReference>
<protein>
    <recommendedName>
        <fullName evidence="2">Tetrapyrrole biosynthesis uroporphyrinogen III synthase domain-containing protein</fullName>
    </recommendedName>
</protein>
<evidence type="ECO:0000256" key="1">
    <source>
        <dbReference type="SAM" id="MobiDB-lite"/>
    </source>
</evidence>
<dbReference type="EMBL" id="JAPMSZ010000010">
    <property type="protein sequence ID" value="KAJ5086929.1"/>
    <property type="molecule type" value="Genomic_DNA"/>
</dbReference>